<keyword evidence="4 5" id="KW-0092">Biotin</keyword>
<dbReference type="Gene3D" id="2.30.30.100">
    <property type="match status" value="1"/>
</dbReference>
<accession>A0A5P1X2J9</accession>
<protein>
    <recommendedName>
        <fullName evidence="5">Bifunctional ligase/repressor BirA</fullName>
    </recommendedName>
    <alternativeName>
        <fullName evidence="5">Biotin--[acetyl-CoA-carboxylase] ligase</fullName>
        <ecNumber evidence="5">6.3.4.15</ecNumber>
    </alternativeName>
    <alternativeName>
        <fullName evidence="5">Biotin--protein ligase</fullName>
    </alternativeName>
    <alternativeName>
        <fullName evidence="5">Biotin-[acetyl-CoA carboxylase] synthetase</fullName>
    </alternativeName>
</protein>
<feature type="domain" description="BPL/LPL catalytic" evidence="7">
    <location>
        <begin position="86"/>
        <end position="209"/>
    </location>
</feature>
<evidence type="ECO:0000256" key="4">
    <source>
        <dbReference type="ARBA" id="ARBA00023267"/>
    </source>
</evidence>
<dbReference type="HAMAP" id="MF_00978">
    <property type="entry name" value="Bifunct_BirA"/>
    <property type="match status" value="1"/>
</dbReference>
<dbReference type="GO" id="GO:0005524">
    <property type="term" value="F:ATP binding"/>
    <property type="evidence" value="ECO:0007669"/>
    <property type="project" value="UniProtKB-UniRule"/>
</dbReference>
<dbReference type="EMBL" id="CP043939">
    <property type="protein sequence ID" value="QER66899.1"/>
    <property type="molecule type" value="Genomic_DNA"/>
</dbReference>
<keyword evidence="5" id="KW-0805">Transcription regulation</keyword>
<dbReference type="Gene3D" id="3.30.930.10">
    <property type="entry name" value="Bira Bifunctional Protein, Domain 2"/>
    <property type="match status" value="1"/>
</dbReference>
<proteinExistence type="inferred from homology"/>
<dbReference type="InterPro" id="IPR045864">
    <property type="entry name" value="aa-tRNA-synth_II/BPL/LPL"/>
</dbReference>
<dbReference type="SUPFAM" id="SSF50037">
    <property type="entry name" value="C-terminal domain of transcriptional repressors"/>
    <property type="match status" value="1"/>
</dbReference>
<evidence type="ECO:0000256" key="5">
    <source>
        <dbReference type="HAMAP-Rule" id="MF_00978"/>
    </source>
</evidence>
<feature type="binding site" evidence="5">
    <location>
        <position position="112"/>
    </location>
    <ligand>
        <name>biotin</name>
        <dbReference type="ChEBI" id="CHEBI:57586"/>
    </ligand>
</feature>
<dbReference type="OrthoDB" id="9807064at2"/>
<evidence type="ECO:0000256" key="3">
    <source>
        <dbReference type="ARBA" id="ARBA00022840"/>
    </source>
</evidence>
<keyword evidence="1 5" id="KW-0436">Ligase</keyword>
<dbReference type="Gene3D" id="1.10.10.10">
    <property type="entry name" value="Winged helix-like DNA-binding domain superfamily/Winged helix DNA-binding domain"/>
    <property type="match status" value="1"/>
</dbReference>
<dbReference type="GO" id="GO:0006355">
    <property type="term" value="P:regulation of DNA-templated transcription"/>
    <property type="evidence" value="ECO:0007669"/>
    <property type="project" value="UniProtKB-UniRule"/>
</dbReference>
<evidence type="ECO:0000256" key="1">
    <source>
        <dbReference type="ARBA" id="ARBA00022598"/>
    </source>
</evidence>
<dbReference type="CDD" id="cd16442">
    <property type="entry name" value="BPL"/>
    <property type="match status" value="1"/>
</dbReference>
<dbReference type="InterPro" id="IPR036388">
    <property type="entry name" value="WH-like_DNA-bd_sf"/>
</dbReference>
<dbReference type="KEGG" id="lnn:F0161_02750"/>
<comment type="catalytic activity">
    <reaction evidence="5">
        <text>biotin + L-lysyl-[protein] + ATP = N(6)-biotinyl-L-lysyl-[protein] + AMP + diphosphate + H(+)</text>
        <dbReference type="Rhea" id="RHEA:11756"/>
        <dbReference type="Rhea" id="RHEA-COMP:9752"/>
        <dbReference type="Rhea" id="RHEA-COMP:10505"/>
        <dbReference type="ChEBI" id="CHEBI:15378"/>
        <dbReference type="ChEBI" id="CHEBI:29969"/>
        <dbReference type="ChEBI" id="CHEBI:30616"/>
        <dbReference type="ChEBI" id="CHEBI:33019"/>
        <dbReference type="ChEBI" id="CHEBI:57586"/>
        <dbReference type="ChEBI" id="CHEBI:83144"/>
        <dbReference type="ChEBI" id="CHEBI:456215"/>
        <dbReference type="EC" id="6.3.4.15"/>
    </reaction>
</comment>
<dbReference type="PANTHER" id="PTHR12835:SF5">
    <property type="entry name" value="BIOTIN--PROTEIN LIGASE"/>
    <property type="match status" value="1"/>
</dbReference>
<dbReference type="GO" id="GO:0004077">
    <property type="term" value="F:biotin--[biotin carboxyl-carrier protein] ligase activity"/>
    <property type="evidence" value="ECO:0007669"/>
    <property type="project" value="UniProtKB-UniRule"/>
</dbReference>
<evidence type="ECO:0000256" key="2">
    <source>
        <dbReference type="ARBA" id="ARBA00022741"/>
    </source>
</evidence>
<dbReference type="InterPro" id="IPR004143">
    <property type="entry name" value="BPL_LPL_catalytic"/>
</dbReference>
<evidence type="ECO:0000259" key="8">
    <source>
        <dbReference type="Pfam" id="PF08279"/>
    </source>
</evidence>
<gene>
    <name evidence="5" type="primary">birA</name>
    <name evidence="9" type="ORF">F0161_02750</name>
</gene>
<dbReference type="InterPro" id="IPR036390">
    <property type="entry name" value="WH_DNA-bd_sf"/>
</dbReference>
<feature type="domain" description="Biotin protein ligase C-terminal" evidence="6">
    <location>
        <begin position="270"/>
        <end position="313"/>
    </location>
</feature>
<dbReference type="Pfam" id="PF08279">
    <property type="entry name" value="HTH_11"/>
    <property type="match status" value="1"/>
</dbReference>
<comment type="similarity">
    <text evidence="5">Belongs to the biotin--protein ligase family.</text>
</comment>
<feature type="binding site" evidence="5">
    <location>
        <position position="182"/>
    </location>
    <ligand>
        <name>biotin</name>
        <dbReference type="ChEBI" id="CHEBI:57586"/>
    </ligand>
</feature>
<evidence type="ECO:0000313" key="9">
    <source>
        <dbReference type="EMBL" id="QER66899.1"/>
    </source>
</evidence>
<name>A0A5P1X2J9_9LACO</name>
<keyword evidence="5" id="KW-0804">Transcription</keyword>
<dbReference type="AlphaFoldDB" id="A0A5P1X2J9"/>
<keyword evidence="10" id="KW-1185">Reference proteome</keyword>
<dbReference type="SUPFAM" id="SSF55681">
    <property type="entry name" value="Class II aaRS and biotin synthetases"/>
    <property type="match status" value="1"/>
</dbReference>
<dbReference type="InterPro" id="IPR003142">
    <property type="entry name" value="BPL_C"/>
</dbReference>
<evidence type="ECO:0000313" key="10">
    <source>
        <dbReference type="Proteomes" id="UP000325295"/>
    </source>
</evidence>
<dbReference type="RefSeq" id="WP_150203651.1">
    <property type="nucleotide sequence ID" value="NZ_CP043939.1"/>
</dbReference>
<feature type="binding site" evidence="5">
    <location>
        <begin position="88"/>
        <end position="90"/>
    </location>
    <ligand>
        <name>biotin</name>
        <dbReference type="ChEBI" id="CHEBI:57586"/>
    </ligand>
</feature>
<dbReference type="Proteomes" id="UP000325295">
    <property type="component" value="Chromosome"/>
</dbReference>
<dbReference type="Pfam" id="PF03099">
    <property type="entry name" value="BPL_LplA_LipB"/>
    <property type="match status" value="1"/>
</dbReference>
<dbReference type="GO" id="GO:0005737">
    <property type="term" value="C:cytoplasm"/>
    <property type="evidence" value="ECO:0007669"/>
    <property type="project" value="TreeGrafter"/>
</dbReference>
<keyword evidence="2 5" id="KW-0547">Nucleotide-binding</keyword>
<dbReference type="EC" id="6.3.4.15" evidence="5"/>
<dbReference type="SUPFAM" id="SSF46785">
    <property type="entry name" value="Winged helix' DNA-binding domain"/>
    <property type="match status" value="1"/>
</dbReference>
<sequence>MDTKSTVLAYLNQHANQWVTSAELVDELGVSRTAIWKAIQQLQAHGQTIESQSGKGYLYSRGLKLSQAIIESSIKSDWQVEVYDEIDSTNIRAKQLAATNPGQLTVVIANQQTAGYGRFGRNFFSPGETGLYLSFLLPINGQINPGKMTTATAVVIAQVLEKLFGVTVEIKWVNDLIVNHHKVTGILSEAVTNFETGTLSSVIVGIGINLVENDLLAPELKNKVGALTTQKKQLDRNQVASEIIDAFDTMLPTLDDGNFMDEYRQRSLVIGKNVEVKIGNRVLTGEVETINDDGALLLKTATEVVTVNAGEITKLNLQEGDYRG</sequence>
<dbReference type="PANTHER" id="PTHR12835">
    <property type="entry name" value="BIOTIN PROTEIN LIGASE"/>
    <property type="match status" value="1"/>
</dbReference>
<feature type="domain" description="Helix-turn-helix type 11" evidence="8">
    <location>
        <begin position="5"/>
        <end position="57"/>
    </location>
</feature>
<keyword evidence="5" id="KW-0678">Repressor</keyword>
<dbReference type="NCBIfam" id="TIGR00121">
    <property type="entry name" value="birA_ligase"/>
    <property type="match status" value="1"/>
</dbReference>
<dbReference type="InterPro" id="IPR030855">
    <property type="entry name" value="Bifunct_BirA"/>
</dbReference>
<dbReference type="Pfam" id="PF02237">
    <property type="entry name" value="BPL_C"/>
    <property type="match status" value="1"/>
</dbReference>
<comment type="caution">
    <text evidence="5">Lacks conserved residue(s) required for the propagation of feature annotation.</text>
</comment>
<organism evidence="9 10">
    <name type="scientific">Paucilactobacillus nenjiangensis</name>
    <dbReference type="NCBI Taxonomy" id="1296540"/>
    <lineage>
        <taxon>Bacteria</taxon>
        <taxon>Bacillati</taxon>
        <taxon>Bacillota</taxon>
        <taxon>Bacilli</taxon>
        <taxon>Lactobacillales</taxon>
        <taxon>Lactobacillaceae</taxon>
        <taxon>Paucilactobacillus</taxon>
    </lineage>
</organism>
<dbReference type="GO" id="GO:0009249">
    <property type="term" value="P:protein lipoylation"/>
    <property type="evidence" value="ECO:0007669"/>
    <property type="project" value="UniProtKB-ARBA"/>
</dbReference>
<reference evidence="9 10" key="1">
    <citation type="submission" date="2019-09" db="EMBL/GenBank/DDBJ databases">
        <title>Complete Genome Sequence of Lactobacillus nenjiangensis SH-Y15, isolated from sauerkraut.</title>
        <authorList>
            <person name="Yang H."/>
        </authorList>
    </citation>
    <scope>NUCLEOTIDE SEQUENCE [LARGE SCALE GENOMIC DNA]</scope>
    <source>
        <strain evidence="9 10">SH-Y15</strain>
    </source>
</reference>
<keyword evidence="3 5" id="KW-0067">ATP-binding</keyword>
<dbReference type="InterPro" id="IPR004408">
    <property type="entry name" value="Biotin_CoA_COase_ligase"/>
</dbReference>
<dbReference type="GO" id="GO:0016740">
    <property type="term" value="F:transferase activity"/>
    <property type="evidence" value="ECO:0007669"/>
    <property type="project" value="UniProtKB-ARBA"/>
</dbReference>
<dbReference type="InterPro" id="IPR013196">
    <property type="entry name" value="HTH_11"/>
</dbReference>
<dbReference type="GO" id="GO:0003677">
    <property type="term" value="F:DNA binding"/>
    <property type="evidence" value="ECO:0007669"/>
    <property type="project" value="UniProtKB-UniRule"/>
</dbReference>
<feature type="DNA-binding region" description="H-T-H motif" evidence="5">
    <location>
        <begin position="21"/>
        <end position="40"/>
    </location>
</feature>
<comment type="function">
    <text evidence="5">Acts both as a biotin--[acetyl-CoA-carboxylase] ligase and a repressor.</text>
</comment>
<evidence type="ECO:0000259" key="7">
    <source>
        <dbReference type="Pfam" id="PF03099"/>
    </source>
</evidence>
<dbReference type="InterPro" id="IPR008988">
    <property type="entry name" value="Transcriptional_repressor_C"/>
</dbReference>
<evidence type="ECO:0000259" key="6">
    <source>
        <dbReference type="Pfam" id="PF02237"/>
    </source>
</evidence>
<keyword evidence="5" id="KW-0238">DNA-binding</keyword>